<dbReference type="PANTHER" id="PTHR42973">
    <property type="entry name" value="BINDING OXIDOREDUCTASE, PUTATIVE (AFU_ORTHOLOGUE AFUA_1G17690)-RELATED"/>
    <property type="match status" value="1"/>
</dbReference>
<comment type="cofactor">
    <cofactor evidence="1">
        <name>FAD</name>
        <dbReference type="ChEBI" id="CHEBI:57692"/>
    </cofactor>
</comment>
<accession>A0AAE0NGX6</accession>
<dbReference type="InterPro" id="IPR016166">
    <property type="entry name" value="FAD-bd_PCMH"/>
</dbReference>
<evidence type="ECO:0000256" key="6">
    <source>
        <dbReference type="SAM" id="SignalP"/>
    </source>
</evidence>
<dbReference type="SUPFAM" id="SSF56176">
    <property type="entry name" value="FAD-binding/transporter-associated domain-like"/>
    <property type="match status" value="1"/>
</dbReference>
<evidence type="ECO:0000256" key="3">
    <source>
        <dbReference type="ARBA" id="ARBA00022630"/>
    </source>
</evidence>
<comment type="caution">
    <text evidence="8">The sequence shown here is derived from an EMBL/GenBank/DDBJ whole genome shotgun (WGS) entry which is preliminary data.</text>
</comment>
<proteinExistence type="inferred from homology"/>
<dbReference type="PROSITE" id="PS51387">
    <property type="entry name" value="FAD_PCMH"/>
    <property type="match status" value="1"/>
</dbReference>
<dbReference type="InterPro" id="IPR050416">
    <property type="entry name" value="FAD-linked_Oxidoreductase"/>
</dbReference>
<feature type="domain" description="FAD-binding PCMH-type" evidence="7">
    <location>
        <begin position="60"/>
        <end position="230"/>
    </location>
</feature>
<sequence>MPWFQAKFLTMLAAWASAAAYAQWPAIDNENLAARLSSTTKIYLPGSNGFNASGERWSYLEAPKVNIVVVPATENDVVQTVKFAALFNLPFLAFNGVHGAITTLGRMDYGIEIDLSQLSSVQIAPDGMTAKIGGGTLSKTITDTLWPAGKETVTGTCECVSYLGPALGGGHGWLQGHYGLASDQLVSANIVLADGTLRTVDAQSDLWWAIRGAGHNFGIVTSVTSKIYPRTQTSWALKMFIFTGDRLEALYQATNDHLLKNGTQPVSVINYSYWVNIPAIDPNAPVMVFYIIQEGTTAVSPTFTSPFDALGPVSTDSLSGTYRDLAAWTGSALDSPVCVKGAGLANPRFPIYLKTYNTTAQRLVYNLYASAVSSPGSPFSDSSFLWEGYSTQGVKSIDSASSAYAFRGVNDLLIAPTITYTVTDAARDAQARVLGNQLRELLRQGSGSAAQRAPAYVNYAYGDEGPKGWYGEEEWRQARLRGLKRKYDRDGRFSFYAPIL</sequence>
<name>A0AAE0NGX6_9PEZI</name>
<dbReference type="PANTHER" id="PTHR42973:SF9">
    <property type="entry name" value="FAD-BINDING PCMH-TYPE DOMAIN-CONTAINING PROTEIN-RELATED"/>
    <property type="match status" value="1"/>
</dbReference>
<evidence type="ECO:0000256" key="1">
    <source>
        <dbReference type="ARBA" id="ARBA00001974"/>
    </source>
</evidence>
<keyword evidence="9" id="KW-1185">Reference proteome</keyword>
<protein>
    <submittedName>
        <fullName evidence="8">FAD-dependent oxygenase</fullName>
    </submittedName>
</protein>
<dbReference type="GO" id="GO:0071949">
    <property type="term" value="F:FAD binding"/>
    <property type="evidence" value="ECO:0007669"/>
    <property type="project" value="InterPro"/>
</dbReference>
<dbReference type="Gene3D" id="3.40.462.20">
    <property type="match status" value="1"/>
</dbReference>
<keyword evidence="6" id="KW-0732">Signal</keyword>
<keyword evidence="3" id="KW-0285">Flavoprotein</keyword>
<dbReference type="EMBL" id="JAULSW010000005">
    <property type="protein sequence ID" value="KAK3381236.1"/>
    <property type="molecule type" value="Genomic_DNA"/>
</dbReference>
<dbReference type="InterPro" id="IPR006094">
    <property type="entry name" value="Oxid_FAD_bind_N"/>
</dbReference>
<dbReference type="Gene3D" id="3.30.465.10">
    <property type="match status" value="1"/>
</dbReference>
<dbReference type="Proteomes" id="UP001285441">
    <property type="component" value="Unassembled WGS sequence"/>
</dbReference>
<feature type="chain" id="PRO_5042033025" evidence="6">
    <location>
        <begin position="19"/>
        <end position="500"/>
    </location>
</feature>
<dbReference type="InterPro" id="IPR016167">
    <property type="entry name" value="FAD-bd_PCMH_sub1"/>
</dbReference>
<dbReference type="InterPro" id="IPR036318">
    <property type="entry name" value="FAD-bd_PCMH-like_sf"/>
</dbReference>
<dbReference type="Pfam" id="PF01565">
    <property type="entry name" value="FAD_binding_4"/>
    <property type="match status" value="1"/>
</dbReference>
<dbReference type="AlphaFoldDB" id="A0AAE0NGX6"/>
<reference evidence="8" key="2">
    <citation type="submission" date="2023-06" db="EMBL/GenBank/DDBJ databases">
        <authorList>
            <consortium name="Lawrence Berkeley National Laboratory"/>
            <person name="Haridas S."/>
            <person name="Hensen N."/>
            <person name="Bonometti L."/>
            <person name="Westerberg I."/>
            <person name="Brannstrom I.O."/>
            <person name="Guillou S."/>
            <person name="Cros-Aarteil S."/>
            <person name="Calhoun S."/>
            <person name="Kuo A."/>
            <person name="Mondo S."/>
            <person name="Pangilinan J."/>
            <person name="Riley R."/>
            <person name="LaButti K."/>
            <person name="Andreopoulos B."/>
            <person name="Lipzen A."/>
            <person name="Chen C."/>
            <person name="Yanf M."/>
            <person name="Daum C."/>
            <person name="Ng V."/>
            <person name="Clum A."/>
            <person name="Steindorff A."/>
            <person name="Ohm R."/>
            <person name="Martin F."/>
            <person name="Silar P."/>
            <person name="Natvig D."/>
            <person name="Lalanne C."/>
            <person name="Gautier V."/>
            <person name="Ament-velasquez S.L."/>
            <person name="Kruys A."/>
            <person name="Hutchinson M.I."/>
            <person name="Powell A.J."/>
            <person name="Barry K."/>
            <person name="Miller A.N."/>
            <person name="Grigoriev I.V."/>
            <person name="Debuchy R."/>
            <person name="Gladieux P."/>
            <person name="Thoren M.H."/>
            <person name="Johannesson H."/>
        </authorList>
    </citation>
    <scope>NUCLEOTIDE SEQUENCE</scope>
    <source>
        <strain evidence="8">CBS 232.78</strain>
    </source>
</reference>
<evidence type="ECO:0000256" key="5">
    <source>
        <dbReference type="ARBA" id="ARBA00023002"/>
    </source>
</evidence>
<feature type="signal peptide" evidence="6">
    <location>
        <begin position="1"/>
        <end position="18"/>
    </location>
</feature>
<dbReference type="GO" id="GO:0016491">
    <property type="term" value="F:oxidoreductase activity"/>
    <property type="evidence" value="ECO:0007669"/>
    <property type="project" value="UniProtKB-KW"/>
</dbReference>
<keyword evidence="4" id="KW-0274">FAD</keyword>
<evidence type="ECO:0000256" key="2">
    <source>
        <dbReference type="ARBA" id="ARBA00005466"/>
    </source>
</evidence>
<keyword evidence="5" id="KW-0560">Oxidoreductase</keyword>
<gene>
    <name evidence="8" type="ORF">B0H63DRAFT_545777</name>
</gene>
<comment type="similarity">
    <text evidence="2">Belongs to the oxygen-dependent FAD-linked oxidoreductase family.</text>
</comment>
<evidence type="ECO:0000256" key="4">
    <source>
        <dbReference type="ARBA" id="ARBA00022827"/>
    </source>
</evidence>
<organism evidence="8 9">
    <name type="scientific">Podospora didyma</name>
    <dbReference type="NCBI Taxonomy" id="330526"/>
    <lineage>
        <taxon>Eukaryota</taxon>
        <taxon>Fungi</taxon>
        <taxon>Dikarya</taxon>
        <taxon>Ascomycota</taxon>
        <taxon>Pezizomycotina</taxon>
        <taxon>Sordariomycetes</taxon>
        <taxon>Sordariomycetidae</taxon>
        <taxon>Sordariales</taxon>
        <taxon>Podosporaceae</taxon>
        <taxon>Podospora</taxon>
    </lineage>
</organism>
<evidence type="ECO:0000313" key="8">
    <source>
        <dbReference type="EMBL" id="KAK3381236.1"/>
    </source>
</evidence>
<reference evidence="8" key="1">
    <citation type="journal article" date="2023" name="Mol. Phylogenet. Evol.">
        <title>Genome-scale phylogeny and comparative genomics of the fungal order Sordariales.</title>
        <authorList>
            <person name="Hensen N."/>
            <person name="Bonometti L."/>
            <person name="Westerberg I."/>
            <person name="Brannstrom I.O."/>
            <person name="Guillou S."/>
            <person name="Cros-Aarteil S."/>
            <person name="Calhoun S."/>
            <person name="Haridas S."/>
            <person name="Kuo A."/>
            <person name="Mondo S."/>
            <person name="Pangilinan J."/>
            <person name="Riley R."/>
            <person name="LaButti K."/>
            <person name="Andreopoulos B."/>
            <person name="Lipzen A."/>
            <person name="Chen C."/>
            <person name="Yan M."/>
            <person name="Daum C."/>
            <person name="Ng V."/>
            <person name="Clum A."/>
            <person name="Steindorff A."/>
            <person name="Ohm R.A."/>
            <person name="Martin F."/>
            <person name="Silar P."/>
            <person name="Natvig D.O."/>
            <person name="Lalanne C."/>
            <person name="Gautier V."/>
            <person name="Ament-Velasquez S.L."/>
            <person name="Kruys A."/>
            <person name="Hutchinson M.I."/>
            <person name="Powell A.J."/>
            <person name="Barry K."/>
            <person name="Miller A.N."/>
            <person name="Grigoriev I.V."/>
            <person name="Debuchy R."/>
            <person name="Gladieux P."/>
            <person name="Hiltunen Thoren M."/>
            <person name="Johannesson H."/>
        </authorList>
    </citation>
    <scope>NUCLEOTIDE SEQUENCE</scope>
    <source>
        <strain evidence="8">CBS 232.78</strain>
    </source>
</reference>
<evidence type="ECO:0000313" key="9">
    <source>
        <dbReference type="Proteomes" id="UP001285441"/>
    </source>
</evidence>
<evidence type="ECO:0000259" key="7">
    <source>
        <dbReference type="PROSITE" id="PS51387"/>
    </source>
</evidence>
<dbReference type="Gene3D" id="3.30.43.10">
    <property type="entry name" value="Uridine Diphospho-n-acetylenolpyruvylglucosamine Reductase, domain 2"/>
    <property type="match status" value="1"/>
</dbReference>
<dbReference type="InterPro" id="IPR016169">
    <property type="entry name" value="FAD-bd_PCMH_sub2"/>
</dbReference>